<dbReference type="NCBIfam" id="TIGR03696">
    <property type="entry name" value="Rhs_assc_core"/>
    <property type="match status" value="1"/>
</dbReference>
<evidence type="ECO:0000256" key="2">
    <source>
        <dbReference type="ARBA" id="ARBA00022525"/>
    </source>
</evidence>
<proteinExistence type="predicted"/>
<name>A0A167YVN8_9HYPO</name>
<sequence>MSSLGPSAIGRQQGKLDTDNNGLSRYSLKIETPSGILSGNEPNLSLEYSQGTPNGVLGYSWCLGGISSITRSAARLVYDKLNPPPVGYDSTTPKLVLDGVDLLNIDGNYFKTNTVYSTEVNNNGLKVNTLKGDPSTGKDGGFTTVDHTGRKTDYGTSLDSRIVSAKFAPVAREWQIKKSTDIHGNTIVYNYTTVPTTSGAAAGDSGTSYLDTIEYCGSTTVAASRYVQFSYGPRPDSVKQSTGGDVVIWANRMSMISIGTIIGGAKQIQRTYALSYVPSTITQDSALTSVTESSVSSGLAQPSVELLPTTFTYTTPQTDPSAPRFQSMTAGPLSAPADLMALVPLNMTGRGLGDMACLSWEKSSTTLNINTFTAERSTPDSNKLVTASWTASPTPVSLSLPNLDPSKPPTVMTPDLNGDGRSDLIIPFSNSQKNLEFFLSQSNGISLTATPKNITTLVPWDTTSIFMAMDMTGSGTVDVVQIYSNPGAESSSPPKISFRNFPGKSDSSGISLGAGIETHTVDAFNNTIGWFLLKQAGTSAVSLMRIWKDSASGSTSYAIKATSYKCAKAGDSADGFATTGVTSVLTQQDSANGNDPYWNVLICDINGDGNQDIVLATASLSDSNISFKYLVSLGDGFGSFYEAFTIDRTVKPPSPPAVSPDSSSIAGQFSVTNLSGGLYPSLSYVFTDAKPGNYWCASVDGCSDGTVTSTMALYPLTTSAPGLPAAQVMPLDITGNGMGDWLIYSQEAGASSVSIVPVYNTAQPTDMLSTALDPLGLTTTVAYGTLSDTVVYDPGKEPNPLGGYVLRGAPNYVVTALMHNNDPKINSLGIATSITKQYHQAVINNLGRGWMGFESISTTNNNDNILTIEHYFQTFPKNGVKSRIDTLTVAEKPTLLVRQTTDYQAVKVSKQASWNIWHVNKLFDKVETMGTQDVSGQIVGSRVQLTEFTSDVNGNVTLKHSSELQGDKPVFDSWERCMYADPIKGITGLMTAKKLSNVYNPATDMTTFAASEDLSLERWVYDPVTALAKESWHWSDEADKFLVTTHGYDVYGNEISSKDPLGLTTLSFYDDIFHNLLVTTVEQGDDDKIMSRQRMAYDTASGSVVANLATNGRLSCTKVDGFGRPIETRMQAIGMQQSMLSASGFLGESASYVADKEFAISLGSTDPSTQIFLSPFRNYSYDRVKGPVAENPSLYMAKSTISHFGESVDMRSEALQLFDCIGQQCKQRLSQGSDNKHIVWNYWTYDTRGNVLFESFPLGSVSWNNFEYRPSSDQGTTSVFDQLGRVTTQSRPSHNDTTIKIASTIQYDDGGATVRETVKCPSPNVNTPDATLLFTPKSYVSINGREHVIQVTNGKGHVSNFQYDVAGNLVQATGPGGKKETRTYTSLGQLKSITNPYQSAPDPAHPPKDPNPSMTYTYDKTGQLIKTTNVAGEIITFERDNKGRPLRKSGSDGRVLVYEYGRDGIENLLSMTVYPTGSHEQFESKVVFEYDILGRMSSRTLTLADNGPYKTTLTYDLQGQTVSKTYPNGAVKRNQYTGSLLASSNIFSASDSTCSSTPPRPLLSSRFDYDNGFDKPDSILVDGDSMERQFMHNMTYDGQRYTLGHTMSTSNPKASGQNSSKLVELQYLYNGADQLAQISELVAATTTEYEYDGRRLLSSKTDDKSISSYVYDESGNITSKAGMTLAYTSNSVTGTDTQGSNVLNVRYDPAGRMSSRMTMDIPLTTFEYNSFGLMKSFSNKEDDIITTLTCGPDGKTVRRQMGDGKSSLVTVSDDYSVQRLADGSTTVTLKLFGAGLLLATHSTTSPTTVDGKGKAKGKGFAMSTAVASDHKGNITHRFRGSDATPLETITYDDFGMPSINPPSEKGGPSTGTDNLPSQSTYEGRRLDPTTSLLDFGSRHYDPVIGRFTTPDTLLSTHSLSQTDGLNRFTFENNDPINHVDPTGHFSFSAFVGAAIGGLMVLGAAAITFATGGAAAPLAAAAAGALFSGGVAGMKYSIDHRNQRGGKFWAGYGATVGINAGIGFATGALGAVASSAAMASATGRLSQAAGWSLGSTTETLFAKAATVGARALVDGTGSLLQTVAGNAVENKFHGAHYGLFEGAGKAFGMGAVSGGVAGYKALKGVSDDGSWVSILGVDGSESAFKAARGQVVGAAKSVGLHIAQDPDVVDRASQMVRHGQRTAQHVYHEQQRHFKSLSSLVGSSGFVGSLQSDLMKNQSFVNYG</sequence>
<dbReference type="Pfam" id="PF03534">
    <property type="entry name" value="SpvB"/>
    <property type="match status" value="1"/>
</dbReference>
<keyword evidence="5" id="KW-0472">Membrane</keyword>
<keyword evidence="5" id="KW-0812">Transmembrane</keyword>
<dbReference type="PANTHER" id="PTHR32305:SF15">
    <property type="entry name" value="PROTEIN RHSA-RELATED"/>
    <property type="match status" value="1"/>
</dbReference>
<dbReference type="InterPro" id="IPR003284">
    <property type="entry name" value="Sal_SpvB"/>
</dbReference>
<keyword evidence="3" id="KW-0843">Virulence</keyword>
<comment type="caution">
    <text evidence="6">The sequence shown here is derived from an EMBL/GenBank/DDBJ whole genome shotgun (WGS) entry which is preliminary data.</text>
</comment>
<evidence type="ECO:0000256" key="5">
    <source>
        <dbReference type="SAM" id="Phobius"/>
    </source>
</evidence>
<evidence type="ECO:0000256" key="4">
    <source>
        <dbReference type="SAM" id="MobiDB-lite"/>
    </source>
</evidence>
<keyword evidence="7" id="KW-1185">Reference proteome</keyword>
<dbReference type="EMBL" id="AZGY01000017">
    <property type="protein sequence ID" value="KZZ91817.1"/>
    <property type="molecule type" value="Genomic_DNA"/>
</dbReference>
<keyword evidence="2" id="KW-0964">Secreted</keyword>
<feature type="region of interest" description="Disordered" evidence="4">
    <location>
        <begin position="1849"/>
        <end position="1888"/>
    </location>
</feature>
<reference evidence="6 7" key="1">
    <citation type="journal article" date="2016" name="Genome Biol. Evol.">
        <title>Divergent and convergent evolution of fungal pathogenicity.</title>
        <authorList>
            <person name="Shang Y."/>
            <person name="Xiao G."/>
            <person name="Zheng P."/>
            <person name="Cen K."/>
            <person name="Zhan S."/>
            <person name="Wang C."/>
        </authorList>
    </citation>
    <scope>NUCLEOTIDE SEQUENCE [LARGE SCALE GENOMIC DNA]</scope>
    <source>
        <strain evidence="6 7">RCEF 2490</strain>
    </source>
</reference>
<evidence type="ECO:0000256" key="1">
    <source>
        <dbReference type="ARBA" id="ARBA00004613"/>
    </source>
</evidence>
<dbReference type="SUPFAM" id="SSF69318">
    <property type="entry name" value="Integrin alpha N-terminal domain"/>
    <property type="match status" value="1"/>
</dbReference>
<feature type="compositionally biased region" description="Polar residues" evidence="4">
    <location>
        <begin position="1870"/>
        <end position="1881"/>
    </location>
</feature>
<dbReference type="Gene3D" id="2.180.10.10">
    <property type="entry name" value="RHS repeat-associated core"/>
    <property type="match status" value="2"/>
</dbReference>
<gene>
    <name evidence="6" type="ORF">AAL_06571</name>
</gene>
<comment type="subcellular location">
    <subcellularLocation>
        <location evidence="1">Secreted</location>
    </subcellularLocation>
</comment>
<dbReference type="InterPro" id="IPR022385">
    <property type="entry name" value="Rhs_assc_core"/>
</dbReference>
<keyword evidence="5" id="KW-1133">Transmembrane helix</keyword>
<dbReference type="Proteomes" id="UP000078544">
    <property type="component" value="Unassembled WGS sequence"/>
</dbReference>
<evidence type="ECO:0000313" key="6">
    <source>
        <dbReference type="EMBL" id="KZZ91817.1"/>
    </source>
</evidence>
<evidence type="ECO:0000256" key="3">
    <source>
        <dbReference type="ARBA" id="ARBA00023026"/>
    </source>
</evidence>
<feature type="transmembrane region" description="Helical" evidence="5">
    <location>
        <begin position="2017"/>
        <end position="2038"/>
    </location>
</feature>
<dbReference type="InterPro" id="IPR050708">
    <property type="entry name" value="T6SS_VgrG/RHS"/>
</dbReference>
<dbReference type="PANTHER" id="PTHR32305">
    <property type="match status" value="1"/>
</dbReference>
<dbReference type="OrthoDB" id="442731at2759"/>
<dbReference type="InterPro" id="IPR028994">
    <property type="entry name" value="Integrin_alpha_N"/>
</dbReference>
<organism evidence="6 7">
    <name type="scientific">Moelleriella libera RCEF 2490</name>
    <dbReference type="NCBI Taxonomy" id="1081109"/>
    <lineage>
        <taxon>Eukaryota</taxon>
        <taxon>Fungi</taxon>
        <taxon>Dikarya</taxon>
        <taxon>Ascomycota</taxon>
        <taxon>Pezizomycotina</taxon>
        <taxon>Sordariomycetes</taxon>
        <taxon>Hypocreomycetidae</taxon>
        <taxon>Hypocreales</taxon>
        <taxon>Clavicipitaceae</taxon>
        <taxon>Moelleriella</taxon>
    </lineage>
</organism>
<accession>A0A167YVN8</accession>
<protein>
    <submittedName>
        <fullName evidence="6">Rhs repeat-associated core</fullName>
    </submittedName>
</protein>
<dbReference type="GO" id="GO:0005576">
    <property type="term" value="C:extracellular region"/>
    <property type="evidence" value="ECO:0007669"/>
    <property type="project" value="UniProtKB-SubCell"/>
</dbReference>
<dbReference type="STRING" id="1081109.A0A167YVN8"/>
<evidence type="ECO:0000313" key="7">
    <source>
        <dbReference type="Proteomes" id="UP000078544"/>
    </source>
</evidence>
<dbReference type="GO" id="GO:0005737">
    <property type="term" value="C:cytoplasm"/>
    <property type="evidence" value="ECO:0007669"/>
    <property type="project" value="InterPro"/>
</dbReference>
<feature type="region of interest" description="Disordered" evidence="4">
    <location>
        <begin position="1"/>
        <end position="23"/>
    </location>
</feature>